<feature type="compositionally biased region" description="Basic and acidic residues" evidence="8">
    <location>
        <begin position="88"/>
        <end position="103"/>
    </location>
</feature>
<dbReference type="SMART" id="SM00324">
    <property type="entry name" value="RhoGAP"/>
    <property type="match status" value="1"/>
</dbReference>
<dbReference type="GO" id="GO:0005884">
    <property type="term" value="C:actin filament"/>
    <property type="evidence" value="ECO:0007669"/>
    <property type="project" value="TreeGrafter"/>
</dbReference>
<comment type="subcellular location">
    <subcellularLocation>
        <location evidence="2">Cytoplasm</location>
    </subcellularLocation>
    <subcellularLocation>
        <location evidence="1">Membrane</location>
    </subcellularLocation>
</comment>
<accession>A0A444UXI7</accession>
<sequence>MMHKTMSSGDLGKMDSMRKNAHTDGRVRGKMRFWGKTKQGDKKLSREKLASQAEQQELQREQEGLDTGLHMGDGPERQMTPPRSPDLAAERGKEFKENKEPSPKVRRRKSIKISSVALEQAQWQNDSLQILTSAGDYKCMNEFLQKKITDLDTEDSKKDTLVDVVFKKALKEFRLNIFNSYSTALAMDDGKSIRYKDLYALFEQILEKTMRQEQRDWSESPVKVWVNTFKVFLDEFMTEYKTLDSTLGKAPKPERKKRRKKDSDIVEEHNGHIFKSTQYSIPTYCEYCSSLIWMMDKACVCKLCRFACHRKCCLKTTTRCSKKYDPELSSRQFGVEVSRLTNDERTVPLVVEKLINYIEMHGLYTEGIYRKSGSTNKIKELKLGLDTDVNSMNLDDYNIHVIASVFKQWLRDLPNPVMTFELYEEFLRAMGLQEKKEIIRGVYSVIDQLPRTHLNTLERLIFHLVSCVELICVEQMNKYIARLKDINSLEFAENKAKSRLTLVRRSMGKGRLRRSSYHTPSSPVGTRLPSVSDVPEESAGEEAGVEVELSEQQQVAMQQEERVLTEQIESLQKEKEELTFEMLALEPRASDDETLESEASIGTADSSENLNVDSEGAASDMSERSSVWAAARHKQPESSRKTRRQLRKQTDSMDSVDSTSTVSSVSSTSHMHQGMGQRFRFRSKSPSTAFYRASPPRDTTEPRPEQGADERPQFTSRGTFSPEKGKQKLKTIKNSPQKPREPPDSAGGRKRNPEPDFGSPQQLVVYGSNEFMV</sequence>
<evidence type="ECO:0000259" key="9">
    <source>
        <dbReference type="PROSITE" id="PS50081"/>
    </source>
</evidence>
<feature type="domain" description="Phorbol-ester/DAG-type" evidence="9">
    <location>
        <begin position="271"/>
        <end position="320"/>
    </location>
</feature>
<dbReference type="Pfam" id="PF00620">
    <property type="entry name" value="RhoGAP"/>
    <property type="match status" value="1"/>
</dbReference>
<feature type="compositionally biased region" description="Low complexity" evidence="8">
    <location>
        <begin position="652"/>
        <end position="669"/>
    </location>
</feature>
<evidence type="ECO:0000256" key="6">
    <source>
        <dbReference type="ARBA" id="ARBA00023136"/>
    </source>
</evidence>
<evidence type="ECO:0000256" key="1">
    <source>
        <dbReference type="ARBA" id="ARBA00004370"/>
    </source>
</evidence>
<feature type="compositionally biased region" description="Basic and acidic residues" evidence="8">
    <location>
        <begin position="38"/>
        <end position="49"/>
    </location>
</feature>
<feature type="region of interest" description="Disordered" evidence="8">
    <location>
        <begin position="1"/>
        <end position="108"/>
    </location>
</feature>
<keyword evidence="5" id="KW-0862">Zinc</keyword>
<dbReference type="SUPFAM" id="SSF57889">
    <property type="entry name" value="Cysteine-rich domain"/>
    <property type="match status" value="1"/>
</dbReference>
<feature type="compositionally biased region" description="Basic and acidic residues" evidence="8">
    <location>
        <begin position="12"/>
        <end position="27"/>
    </location>
</feature>
<dbReference type="AlphaFoldDB" id="A0A444UXI7"/>
<dbReference type="PANTHER" id="PTHR46184:SF3">
    <property type="entry name" value="UNCONVENTIONAL MYOSIN-IXA"/>
    <property type="match status" value="1"/>
</dbReference>
<dbReference type="Gene3D" id="1.10.555.10">
    <property type="entry name" value="Rho GTPase activation protein"/>
    <property type="match status" value="1"/>
</dbReference>
<dbReference type="InterPro" id="IPR002219">
    <property type="entry name" value="PKC_DAG/PE"/>
</dbReference>
<feature type="domain" description="Rho-GAP" evidence="10">
    <location>
        <begin position="335"/>
        <end position="556"/>
    </location>
</feature>
<organism evidence="11 12">
    <name type="scientific">Acipenser ruthenus</name>
    <name type="common">Sterlet sturgeon</name>
    <dbReference type="NCBI Taxonomy" id="7906"/>
    <lineage>
        <taxon>Eukaryota</taxon>
        <taxon>Metazoa</taxon>
        <taxon>Chordata</taxon>
        <taxon>Craniata</taxon>
        <taxon>Vertebrata</taxon>
        <taxon>Euteleostomi</taxon>
        <taxon>Actinopterygii</taxon>
        <taxon>Chondrostei</taxon>
        <taxon>Acipenseriformes</taxon>
        <taxon>Acipenseridae</taxon>
        <taxon>Acipenser</taxon>
    </lineage>
</organism>
<dbReference type="EMBL" id="SCEB01005483">
    <property type="protein sequence ID" value="RXM92895.1"/>
    <property type="molecule type" value="Genomic_DNA"/>
</dbReference>
<dbReference type="PROSITE" id="PS00479">
    <property type="entry name" value="ZF_DAG_PE_1"/>
    <property type="match status" value="1"/>
</dbReference>
<dbReference type="GO" id="GO:0000146">
    <property type="term" value="F:microfilament motor activity"/>
    <property type="evidence" value="ECO:0007669"/>
    <property type="project" value="InterPro"/>
</dbReference>
<dbReference type="GO" id="GO:0005737">
    <property type="term" value="C:cytoplasm"/>
    <property type="evidence" value="ECO:0007669"/>
    <property type="project" value="UniProtKB-SubCell"/>
</dbReference>
<dbReference type="InterPro" id="IPR008936">
    <property type="entry name" value="Rho_GTPase_activation_prot"/>
</dbReference>
<dbReference type="InterPro" id="IPR000198">
    <property type="entry name" value="RhoGAP_dom"/>
</dbReference>
<proteinExistence type="predicted"/>
<dbReference type="Proteomes" id="UP000289886">
    <property type="component" value="Unassembled WGS sequence"/>
</dbReference>
<evidence type="ECO:0000313" key="12">
    <source>
        <dbReference type="Proteomes" id="UP000289886"/>
    </source>
</evidence>
<dbReference type="Gene3D" id="3.30.60.20">
    <property type="match status" value="1"/>
</dbReference>
<dbReference type="PROSITE" id="PS50081">
    <property type="entry name" value="ZF_DAG_PE_2"/>
    <property type="match status" value="1"/>
</dbReference>
<feature type="compositionally biased region" description="Polar residues" evidence="8">
    <location>
        <begin position="603"/>
        <end position="612"/>
    </location>
</feature>
<dbReference type="GO" id="GO:0045198">
    <property type="term" value="P:establishment of epithelial cell apical/basal polarity"/>
    <property type="evidence" value="ECO:0007669"/>
    <property type="project" value="TreeGrafter"/>
</dbReference>
<gene>
    <name evidence="11" type="ORF">EOD39_19652</name>
</gene>
<dbReference type="GO" id="GO:0016020">
    <property type="term" value="C:membrane"/>
    <property type="evidence" value="ECO:0007669"/>
    <property type="project" value="UniProtKB-SubCell"/>
</dbReference>
<evidence type="ECO:0000256" key="7">
    <source>
        <dbReference type="SAM" id="Coils"/>
    </source>
</evidence>
<dbReference type="PROSITE" id="PS50238">
    <property type="entry name" value="RHOGAP"/>
    <property type="match status" value="1"/>
</dbReference>
<feature type="compositionally biased region" description="Acidic residues" evidence="8">
    <location>
        <begin position="534"/>
        <end position="546"/>
    </location>
</feature>
<keyword evidence="6" id="KW-0472">Membrane</keyword>
<evidence type="ECO:0000259" key="10">
    <source>
        <dbReference type="PROSITE" id="PS50238"/>
    </source>
</evidence>
<dbReference type="FunFam" id="3.30.60.20:FF:000020">
    <property type="entry name" value="Putative unconventional myosin-IXa"/>
    <property type="match status" value="1"/>
</dbReference>
<evidence type="ECO:0000256" key="2">
    <source>
        <dbReference type="ARBA" id="ARBA00004496"/>
    </source>
</evidence>
<keyword evidence="3" id="KW-0963">Cytoplasm</keyword>
<keyword evidence="4" id="KW-0479">Metal-binding</keyword>
<dbReference type="SMART" id="SM00109">
    <property type="entry name" value="C1"/>
    <property type="match status" value="1"/>
</dbReference>
<feature type="compositionally biased region" description="Basic and acidic residues" evidence="8">
    <location>
        <begin position="698"/>
        <end position="712"/>
    </location>
</feature>
<evidence type="ECO:0000256" key="8">
    <source>
        <dbReference type="SAM" id="MobiDB-lite"/>
    </source>
</evidence>
<evidence type="ECO:0000256" key="3">
    <source>
        <dbReference type="ARBA" id="ARBA00022490"/>
    </source>
</evidence>
<feature type="region of interest" description="Disordered" evidence="8">
    <location>
        <begin position="511"/>
        <end position="546"/>
    </location>
</feature>
<evidence type="ECO:0000313" key="11">
    <source>
        <dbReference type="EMBL" id="RXM92895.1"/>
    </source>
</evidence>
<keyword evidence="7" id="KW-0175">Coiled coil</keyword>
<dbReference type="CDD" id="cd20883">
    <property type="entry name" value="C1_Myosin-IXa"/>
    <property type="match status" value="1"/>
</dbReference>
<dbReference type="GO" id="GO:0051015">
    <property type="term" value="F:actin filament binding"/>
    <property type="evidence" value="ECO:0007669"/>
    <property type="project" value="TreeGrafter"/>
</dbReference>
<comment type="caution">
    <text evidence="11">The sequence shown here is derived from an EMBL/GenBank/DDBJ whole genome shotgun (WGS) entry which is preliminary data.</text>
</comment>
<reference evidence="11 12" key="1">
    <citation type="submission" date="2019-01" db="EMBL/GenBank/DDBJ databases">
        <title>Draft Genome and Complete Hox-Cluster Characterization of the Sterlet Sturgeon (Acipenser ruthenus).</title>
        <authorList>
            <person name="Wei Q."/>
        </authorList>
    </citation>
    <scope>NUCLEOTIDE SEQUENCE [LARGE SCALE GENOMIC DNA]</scope>
    <source>
        <strain evidence="11">WHYD16114868_AA</strain>
        <tissue evidence="11">Blood</tissue>
    </source>
</reference>
<dbReference type="InterPro" id="IPR046987">
    <property type="entry name" value="Myo9"/>
</dbReference>
<keyword evidence="12" id="KW-1185">Reference proteome</keyword>
<dbReference type="SUPFAM" id="SSF48350">
    <property type="entry name" value="GTPase activation domain, GAP"/>
    <property type="match status" value="1"/>
</dbReference>
<dbReference type="InterPro" id="IPR046349">
    <property type="entry name" value="C1-like_sf"/>
</dbReference>
<dbReference type="PANTHER" id="PTHR46184">
    <property type="entry name" value="UNCONVENTIONAL MYOSIN-IXB-LIKE PROTEIN"/>
    <property type="match status" value="1"/>
</dbReference>
<protein>
    <submittedName>
        <fullName evidence="11">Unconventional myosin-IXa</fullName>
    </submittedName>
</protein>
<evidence type="ECO:0000256" key="4">
    <source>
        <dbReference type="ARBA" id="ARBA00022723"/>
    </source>
</evidence>
<dbReference type="GO" id="GO:0046872">
    <property type="term" value="F:metal ion binding"/>
    <property type="evidence" value="ECO:0007669"/>
    <property type="project" value="UniProtKB-KW"/>
</dbReference>
<dbReference type="GO" id="GO:0005096">
    <property type="term" value="F:GTPase activator activity"/>
    <property type="evidence" value="ECO:0007669"/>
    <property type="project" value="InterPro"/>
</dbReference>
<evidence type="ECO:0000256" key="5">
    <source>
        <dbReference type="ARBA" id="ARBA00022833"/>
    </source>
</evidence>
<dbReference type="GO" id="GO:0044295">
    <property type="term" value="C:axonal growth cone"/>
    <property type="evidence" value="ECO:0007669"/>
    <property type="project" value="TreeGrafter"/>
</dbReference>
<name>A0A444UXI7_ACIRT</name>
<feature type="coiled-coil region" evidence="7">
    <location>
        <begin position="554"/>
        <end position="581"/>
    </location>
</feature>
<dbReference type="GO" id="GO:0035556">
    <property type="term" value="P:intracellular signal transduction"/>
    <property type="evidence" value="ECO:0007669"/>
    <property type="project" value="InterPro"/>
</dbReference>
<feature type="region of interest" description="Disordered" evidence="8">
    <location>
        <begin position="586"/>
        <end position="773"/>
    </location>
</feature>